<protein>
    <submittedName>
        <fullName evidence="4">Acyltransferase</fullName>
    </submittedName>
</protein>
<organism evidence="4 5">
    <name type="scientific">Sphingorhabdus profundilacus</name>
    <dbReference type="NCBI Taxonomy" id="2509718"/>
    <lineage>
        <taxon>Bacteria</taxon>
        <taxon>Pseudomonadati</taxon>
        <taxon>Pseudomonadota</taxon>
        <taxon>Alphaproteobacteria</taxon>
        <taxon>Sphingomonadales</taxon>
        <taxon>Sphingomonadaceae</taxon>
        <taxon>Sphingorhabdus</taxon>
    </lineage>
</organism>
<dbReference type="InterPro" id="IPR018357">
    <property type="entry name" value="Hexapep_transf_CS"/>
</dbReference>
<dbReference type="InterPro" id="IPR001451">
    <property type="entry name" value="Hexapep"/>
</dbReference>
<dbReference type="Pfam" id="PF14602">
    <property type="entry name" value="Hexapep_2"/>
    <property type="match status" value="1"/>
</dbReference>
<dbReference type="Pfam" id="PF00132">
    <property type="entry name" value="Hexapep"/>
    <property type="match status" value="1"/>
</dbReference>
<keyword evidence="3 4" id="KW-0012">Acyltransferase</keyword>
<dbReference type="PANTHER" id="PTHR23416">
    <property type="entry name" value="SIALIC ACID SYNTHASE-RELATED"/>
    <property type="match status" value="1"/>
</dbReference>
<dbReference type="AlphaFoldDB" id="A0A6I4M3H8"/>
<evidence type="ECO:0000313" key="4">
    <source>
        <dbReference type="EMBL" id="MVZ98460.1"/>
    </source>
</evidence>
<dbReference type="OrthoDB" id="9815592at2"/>
<evidence type="ECO:0000256" key="1">
    <source>
        <dbReference type="ARBA" id="ARBA00022679"/>
    </source>
</evidence>
<keyword evidence="2" id="KW-0677">Repeat</keyword>
<reference evidence="4 5" key="1">
    <citation type="submission" date="2019-01" db="EMBL/GenBank/DDBJ databases">
        <title>Sphingorhabdus lacus sp.nov., isolated from an oligotrophic freshwater lake.</title>
        <authorList>
            <person name="Park M."/>
        </authorList>
    </citation>
    <scope>NUCLEOTIDE SEQUENCE [LARGE SCALE GENOMIC DNA]</scope>
    <source>
        <strain evidence="4 5">IMCC26285</strain>
    </source>
</reference>
<dbReference type="GO" id="GO:0016746">
    <property type="term" value="F:acyltransferase activity"/>
    <property type="evidence" value="ECO:0007669"/>
    <property type="project" value="UniProtKB-KW"/>
</dbReference>
<keyword evidence="1 4" id="KW-0808">Transferase</keyword>
<name>A0A6I4M3H8_9SPHN</name>
<dbReference type="InterPro" id="IPR011004">
    <property type="entry name" value="Trimer_LpxA-like_sf"/>
</dbReference>
<gene>
    <name evidence="4" type="ORF">EUU23_12225</name>
</gene>
<dbReference type="InterPro" id="IPR051159">
    <property type="entry name" value="Hexapeptide_acetyltransf"/>
</dbReference>
<dbReference type="Gene3D" id="2.160.10.10">
    <property type="entry name" value="Hexapeptide repeat proteins"/>
    <property type="match status" value="1"/>
</dbReference>
<keyword evidence="5" id="KW-1185">Reference proteome</keyword>
<evidence type="ECO:0000313" key="5">
    <source>
        <dbReference type="Proteomes" id="UP000471147"/>
    </source>
</evidence>
<evidence type="ECO:0000256" key="3">
    <source>
        <dbReference type="ARBA" id="ARBA00023315"/>
    </source>
</evidence>
<comment type="caution">
    <text evidence="4">The sequence shown here is derived from an EMBL/GenBank/DDBJ whole genome shotgun (WGS) entry which is preliminary data.</text>
</comment>
<dbReference type="SUPFAM" id="SSF51161">
    <property type="entry name" value="Trimeric LpxA-like enzymes"/>
    <property type="match status" value="1"/>
</dbReference>
<dbReference type="CDD" id="cd04647">
    <property type="entry name" value="LbH_MAT_like"/>
    <property type="match status" value="1"/>
</dbReference>
<dbReference type="RefSeq" id="WP_160354363.1">
    <property type="nucleotide sequence ID" value="NZ_SDWJ01000002.1"/>
</dbReference>
<accession>A0A6I4M3H8</accession>
<dbReference type="PROSITE" id="PS00101">
    <property type="entry name" value="HEXAPEP_TRANSFERASES"/>
    <property type="match status" value="1"/>
</dbReference>
<proteinExistence type="predicted"/>
<evidence type="ECO:0000256" key="2">
    <source>
        <dbReference type="ARBA" id="ARBA00022737"/>
    </source>
</evidence>
<dbReference type="EMBL" id="SDWJ01000002">
    <property type="protein sequence ID" value="MVZ98460.1"/>
    <property type="molecule type" value="Genomic_DNA"/>
</dbReference>
<sequence>MSTILSEAFNLIGRFRLRNRVALVVGNRSTVRLDRVSPVRDCTLVLGSDCIINTRISFDRQNAKFKCGDRCYVGLSNIVIADSVSLGDDVVISWGVTIVDHNSHAIAWADRAKDILDWGKGTKDWQNVTIAPVTINDKAWIGFNAIILKGITIGEGAIVAAGAVVTKNVPAYTIVAGNPAQVIRTLPEAMA</sequence>
<dbReference type="Proteomes" id="UP000471147">
    <property type="component" value="Unassembled WGS sequence"/>
</dbReference>